<evidence type="ECO:0000313" key="2">
    <source>
        <dbReference type="EMBL" id="PAV78553.1"/>
    </source>
</evidence>
<feature type="compositionally biased region" description="Basic and acidic residues" evidence="1">
    <location>
        <begin position="66"/>
        <end position="107"/>
    </location>
</feature>
<feature type="region of interest" description="Disordered" evidence="1">
    <location>
        <begin position="1"/>
        <end position="41"/>
    </location>
</feature>
<reference evidence="2 3" key="1">
    <citation type="journal article" date="2017" name="Curr. Biol.">
        <title>Genome architecture and evolution of a unichromosomal asexual nematode.</title>
        <authorList>
            <person name="Fradin H."/>
            <person name="Zegar C."/>
            <person name="Gutwein M."/>
            <person name="Lucas J."/>
            <person name="Kovtun M."/>
            <person name="Corcoran D."/>
            <person name="Baugh L.R."/>
            <person name="Kiontke K."/>
            <person name="Gunsalus K."/>
            <person name="Fitch D.H."/>
            <person name="Piano F."/>
        </authorList>
    </citation>
    <scope>NUCLEOTIDE SEQUENCE [LARGE SCALE GENOMIC DNA]</scope>
    <source>
        <strain evidence="2">PF1309</strain>
    </source>
</reference>
<sequence>MSSSKPKRTRKSLPATNRAPPTSERKRRRTMGPKIDYDKQAMEQLEELQKSIAEAEQFELIIEPESVAKQRRIDEENAERSRVEEERRKIIDTIKKSAKTKDKEEKNLGPNDDGTPERSAGTPTRAGKKQVVPRRLSFDPEENEKRTPAYKKEAAKENQSATSKRKRRSVNYNQEE</sequence>
<keyword evidence="3" id="KW-1185">Reference proteome</keyword>
<comment type="caution">
    <text evidence="2">The sequence shown here is derived from an EMBL/GenBank/DDBJ whole genome shotgun (WGS) entry which is preliminary data.</text>
</comment>
<dbReference type="AlphaFoldDB" id="A0A2A2KXM9"/>
<name>A0A2A2KXM9_9BILA</name>
<dbReference type="EMBL" id="LIAE01007551">
    <property type="protein sequence ID" value="PAV78553.1"/>
    <property type="molecule type" value="Genomic_DNA"/>
</dbReference>
<evidence type="ECO:0000256" key="1">
    <source>
        <dbReference type="SAM" id="MobiDB-lite"/>
    </source>
</evidence>
<feature type="compositionally biased region" description="Basic residues" evidence="1">
    <location>
        <begin position="1"/>
        <end position="11"/>
    </location>
</feature>
<protein>
    <submittedName>
        <fullName evidence="2">Uncharacterized protein</fullName>
    </submittedName>
</protein>
<accession>A0A2A2KXM9</accession>
<feature type="compositionally biased region" description="Basic and acidic residues" evidence="1">
    <location>
        <begin position="143"/>
        <end position="156"/>
    </location>
</feature>
<organism evidence="2 3">
    <name type="scientific">Diploscapter pachys</name>
    <dbReference type="NCBI Taxonomy" id="2018661"/>
    <lineage>
        <taxon>Eukaryota</taxon>
        <taxon>Metazoa</taxon>
        <taxon>Ecdysozoa</taxon>
        <taxon>Nematoda</taxon>
        <taxon>Chromadorea</taxon>
        <taxon>Rhabditida</taxon>
        <taxon>Rhabditina</taxon>
        <taxon>Rhabditomorpha</taxon>
        <taxon>Rhabditoidea</taxon>
        <taxon>Rhabditidae</taxon>
        <taxon>Diploscapter</taxon>
    </lineage>
</organism>
<proteinExistence type="predicted"/>
<evidence type="ECO:0000313" key="3">
    <source>
        <dbReference type="Proteomes" id="UP000218231"/>
    </source>
</evidence>
<dbReference type="Proteomes" id="UP000218231">
    <property type="component" value="Unassembled WGS sequence"/>
</dbReference>
<gene>
    <name evidence="2" type="ORF">WR25_09572</name>
</gene>
<feature type="region of interest" description="Disordered" evidence="1">
    <location>
        <begin position="59"/>
        <end position="176"/>
    </location>
</feature>